<dbReference type="EMBL" id="BQNB010012846">
    <property type="protein sequence ID" value="GJT08627.1"/>
    <property type="molecule type" value="Genomic_DNA"/>
</dbReference>
<gene>
    <name evidence="2" type="ORF">Tco_0843089</name>
</gene>
<evidence type="ECO:0000313" key="2">
    <source>
        <dbReference type="EMBL" id="GJT08627.1"/>
    </source>
</evidence>
<feature type="compositionally biased region" description="Polar residues" evidence="1">
    <location>
        <begin position="335"/>
        <end position="346"/>
    </location>
</feature>
<reference evidence="2" key="1">
    <citation type="journal article" date="2022" name="Int. J. Mol. Sci.">
        <title>Draft Genome of Tanacetum Coccineum: Genomic Comparison of Closely Related Tanacetum-Family Plants.</title>
        <authorList>
            <person name="Yamashiro T."/>
            <person name="Shiraishi A."/>
            <person name="Nakayama K."/>
            <person name="Satake H."/>
        </authorList>
    </citation>
    <scope>NUCLEOTIDE SEQUENCE</scope>
</reference>
<evidence type="ECO:0000313" key="3">
    <source>
        <dbReference type="Proteomes" id="UP001151760"/>
    </source>
</evidence>
<protein>
    <submittedName>
        <fullName evidence="2">Uncharacterized protein</fullName>
    </submittedName>
</protein>
<feature type="compositionally biased region" description="Acidic residues" evidence="1">
    <location>
        <begin position="316"/>
        <end position="334"/>
    </location>
</feature>
<reference evidence="2" key="2">
    <citation type="submission" date="2022-01" db="EMBL/GenBank/DDBJ databases">
        <authorList>
            <person name="Yamashiro T."/>
            <person name="Shiraishi A."/>
            <person name="Satake H."/>
            <person name="Nakayama K."/>
        </authorList>
    </citation>
    <scope>NUCLEOTIDE SEQUENCE</scope>
</reference>
<evidence type="ECO:0000256" key="1">
    <source>
        <dbReference type="SAM" id="MobiDB-lite"/>
    </source>
</evidence>
<feature type="region of interest" description="Disordered" evidence="1">
    <location>
        <begin position="313"/>
        <end position="382"/>
    </location>
</feature>
<name>A0ABQ5B3B7_9ASTR</name>
<accession>A0ABQ5B3B7</accession>
<keyword evidence="3" id="KW-1185">Reference proteome</keyword>
<dbReference type="Proteomes" id="UP001151760">
    <property type="component" value="Unassembled WGS sequence"/>
</dbReference>
<feature type="region of interest" description="Disordered" evidence="1">
    <location>
        <begin position="269"/>
        <end position="297"/>
    </location>
</feature>
<feature type="region of interest" description="Disordered" evidence="1">
    <location>
        <begin position="164"/>
        <end position="254"/>
    </location>
</feature>
<organism evidence="2 3">
    <name type="scientific">Tanacetum coccineum</name>
    <dbReference type="NCBI Taxonomy" id="301880"/>
    <lineage>
        <taxon>Eukaryota</taxon>
        <taxon>Viridiplantae</taxon>
        <taxon>Streptophyta</taxon>
        <taxon>Embryophyta</taxon>
        <taxon>Tracheophyta</taxon>
        <taxon>Spermatophyta</taxon>
        <taxon>Magnoliopsida</taxon>
        <taxon>eudicotyledons</taxon>
        <taxon>Gunneridae</taxon>
        <taxon>Pentapetalae</taxon>
        <taxon>asterids</taxon>
        <taxon>campanulids</taxon>
        <taxon>Asterales</taxon>
        <taxon>Asteraceae</taxon>
        <taxon>Asteroideae</taxon>
        <taxon>Anthemideae</taxon>
        <taxon>Anthemidinae</taxon>
        <taxon>Tanacetum</taxon>
    </lineage>
</organism>
<sequence length="382" mass="42651">MKTPSVLYQNYLRELWCTVVVEDLNLSTDDSKARSLKEFIIKFTVKSDQTPLTLDYKTLCETKGLDYNNGQYVDHPSTEVLGGNHSFIEQLNSIQQLIVFSLLTGTKIDIGEIIFNDLDQKFGNLPSALSQTNFTKNPSKVTSIELTASMIDVIDLESLMTPLPCSEKKGKKKTQTVTQPEPKSQGREASRALPRKGKMSSGQTTDPQDIEGNIKLVVKGLPSSLDEGTRSSKPLSEGKPIDAKDPGETNNPLVWDHLPLTLMKVDQTQSTRFEVSDPDQNKGNTSFEVEPDSEPLKLTTYGEIQTLLGDYKDELKDDIDEEIYEAREEMDEEIQQTTAKETQSPEPSKEQPTKQDHPEPSKENSPFLHISQEPSPEAALSK</sequence>
<feature type="compositionally biased region" description="Basic and acidic residues" evidence="1">
    <location>
        <begin position="347"/>
        <end position="362"/>
    </location>
</feature>
<comment type="caution">
    <text evidence="2">The sequence shown here is derived from an EMBL/GenBank/DDBJ whole genome shotgun (WGS) entry which is preliminary data.</text>
</comment>
<proteinExistence type="predicted"/>